<evidence type="ECO:0000256" key="1">
    <source>
        <dbReference type="SAM" id="MobiDB-lite"/>
    </source>
</evidence>
<feature type="compositionally biased region" description="Basic and acidic residues" evidence="1">
    <location>
        <begin position="122"/>
        <end position="131"/>
    </location>
</feature>
<evidence type="ECO:0000313" key="4">
    <source>
        <dbReference type="Proteomes" id="UP000291343"/>
    </source>
</evidence>
<dbReference type="EMBL" id="QKKF02007140">
    <property type="protein sequence ID" value="RZF46142.1"/>
    <property type="molecule type" value="Genomic_DNA"/>
</dbReference>
<keyword evidence="4" id="KW-1185">Reference proteome</keyword>
<accession>A0A482XK31</accession>
<feature type="region of interest" description="Disordered" evidence="1">
    <location>
        <begin position="122"/>
        <end position="214"/>
    </location>
</feature>
<feature type="signal peptide" evidence="2">
    <location>
        <begin position="1"/>
        <end position="20"/>
    </location>
</feature>
<dbReference type="OrthoDB" id="10046704at2759"/>
<dbReference type="Proteomes" id="UP000291343">
    <property type="component" value="Unassembled WGS sequence"/>
</dbReference>
<evidence type="ECO:0000313" key="3">
    <source>
        <dbReference type="EMBL" id="RZF46142.1"/>
    </source>
</evidence>
<dbReference type="AlphaFoldDB" id="A0A482XK31"/>
<proteinExistence type="predicted"/>
<dbReference type="InParanoid" id="A0A482XK31"/>
<dbReference type="STRING" id="195883.A0A482XK31"/>
<organism evidence="3 4">
    <name type="scientific">Laodelphax striatellus</name>
    <name type="common">Small brown planthopper</name>
    <name type="synonym">Delphax striatella</name>
    <dbReference type="NCBI Taxonomy" id="195883"/>
    <lineage>
        <taxon>Eukaryota</taxon>
        <taxon>Metazoa</taxon>
        <taxon>Ecdysozoa</taxon>
        <taxon>Arthropoda</taxon>
        <taxon>Hexapoda</taxon>
        <taxon>Insecta</taxon>
        <taxon>Pterygota</taxon>
        <taxon>Neoptera</taxon>
        <taxon>Paraneoptera</taxon>
        <taxon>Hemiptera</taxon>
        <taxon>Auchenorrhyncha</taxon>
        <taxon>Fulgoroidea</taxon>
        <taxon>Delphacidae</taxon>
        <taxon>Criomorphinae</taxon>
        <taxon>Laodelphax</taxon>
    </lineage>
</organism>
<feature type="chain" id="PRO_5019781895" evidence="2">
    <location>
        <begin position="21"/>
        <end position="238"/>
    </location>
</feature>
<name>A0A482XK31_LAOST</name>
<protein>
    <submittedName>
        <fullName evidence="3">Uncharacterized protein</fullName>
    </submittedName>
</protein>
<keyword evidence="2" id="KW-0732">Signal</keyword>
<sequence>MGSWIHLVSLALVMMVLVEAGDMMRKSIVFDKKTPGVFYCPQRKPTGFDKMIVHARPLSKLCEHDGKKLPPDYKSDCYHDVDETEYACKEKYRIMVRMHPPGGEDDKESQKWVKGYERYLKKRKADDHPVEIQKSQRLSETPQKSPQKTSETPQKIPQRTSETPQKSVPSRKPQKETRNQQKNTRSSGEPRKFTRSQETLKTPPHTTPSLRNTRFQQLQRNLRNLRNSSRFSRNSKKD</sequence>
<feature type="compositionally biased region" description="Polar residues" evidence="1">
    <location>
        <begin position="133"/>
        <end position="168"/>
    </location>
</feature>
<gene>
    <name evidence="3" type="ORF">LSTR_LSTR013100</name>
</gene>
<comment type="caution">
    <text evidence="3">The sequence shown here is derived from an EMBL/GenBank/DDBJ whole genome shotgun (WGS) entry which is preliminary data.</text>
</comment>
<evidence type="ECO:0000256" key="2">
    <source>
        <dbReference type="SAM" id="SignalP"/>
    </source>
</evidence>
<reference evidence="3 4" key="1">
    <citation type="journal article" date="2017" name="Gigascience">
        <title>Genome sequence of the small brown planthopper, Laodelphax striatellus.</title>
        <authorList>
            <person name="Zhu J."/>
            <person name="Jiang F."/>
            <person name="Wang X."/>
            <person name="Yang P."/>
            <person name="Bao Y."/>
            <person name="Zhao W."/>
            <person name="Wang W."/>
            <person name="Lu H."/>
            <person name="Wang Q."/>
            <person name="Cui N."/>
            <person name="Li J."/>
            <person name="Chen X."/>
            <person name="Luo L."/>
            <person name="Yu J."/>
            <person name="Kang L."/>
            <person name="Cui F."/>
        </authorList>
    </citation>
    <scope>NUCLEOTIDE SEQUENCE [LARGE SCALE GENOMIC DNA]</scope>
    <source>
        <strain evidence="3">Lst14</strain>
    </source>
</reference>